<feature type="transmembrane region" description="Helical" evidence="6">
    <location>
        <begin position="142"/>
        <end position="165"/>
    </location>
</feature>
<feature type="transmembrane region" description="Helical" evidence="6">
    <location>
        <begin position="485"/>
        <end position="505"/>
    </location>
</feature>
<feature type="transmembrane region" description="Helical" evidence="6">
    <location>
        <begin position="453"/>
        <end position="473"/>
    </location>
</feature>
<dbReference type="PANTHER" id="PTHR23294:SF18">
    <property type="entry name" value="UNC93-LIKE PROTEIN MFSD11"/>
    <property type="match status" value="1"/>
</dbReference>
<dbReference type="PANTHER" id="PTHR23294">
    <property type="entry name" value="ET TRANSLATION PRODUCT-RELATED"/>
    <property type="match status" value="1"/>
</dbReference>
<evidence type="ECO:0000256" key="7">
    <source>
        <dbReference type="SAM" id="SignalP"/>
    </source>
</evidence>
<feature type="transmembrane region" description="Helical" evidence="6">
    <location>
        <begin position="197"/>
        <end position="216"/>
    </location>
</feature>
<dbReference type="InterPro" id="IPR051617">
    <property type="entry name" value="UNC-93-like_regulator"/>
</dbReference>
<dbReference type="InterPro" id="IPR010291">
    <property type="entry name" value="Ion_channel_UNC-93"/>
</dbReference>
<evidence type="ECO:0000256" key="5">
    <source>
        <dbReference type="ARBA" id="ARBA00023136"/>
    </source>
</evidence>
<dbReference type="OrthoDB" id="5868289at2759"/>
<evidence type="ECO:0000256" key="2">
    <source>
        <dbReference type="ARBA" id="ARBA00009172"/>
    </source>
</evidence>
<dbReference type="SUPFAM" id="SSF103473">
    <property type="entry name" value="MFS general substrate transporter"/>
    <property type="match status" value="2"/>
</dbReference>
<evidence type="ECO:0000313" key="9">
    <source>
        <dbReference type="Proteomes" id="UP000252519"/>
    </source>
</evidence>
<dbReference type="Pfam" id="PF05978">
    <property type="entry name" value="UNC-93"/>
    <property type="match status" value="2"/>
</dbReference>
<reference evidence="8 9" key="1">
    <citation type="submission" date="2014-10" db="EMBL/GenBank/DDBJ databases">
        <title>Draft genome of the hookworm Ancylostoma caninum.</title>
        <authorList>
            <person name="Mitreva M."/>
        </authorList>
    </citation>
    <scope>NUCLEOTIDE SEQUENCE [LARGE SCALE GENOMIC DNA]</scope>
    <source>
        <strain evidence="8 9">Baltimore</strain>
    </source>
</reference>
<feature type="signal peptide" evidence="7">
    <location>
        <begin position="1"/>
        <end position="18"/>
    </location>
</feature>
<name>A0A368FB20_ANCCA</name>
<feature type="transmembrane region" description="Helical" evidence="6">
    <location>
        <begin position="558"/>
        <end position="578"/>
    </location>
</feature>
<evidence type="ECO:0008006" key="10">
    <source>
        <dbReference type="Google" id="ProtNLM"/>
    </source>
</evidence>
<accession>A0A368FB20</accession>
<feature type="transmembrane region" description="Helical" evidence="6">
    <location>
        <begin position="106"/>
        <end position="130"/>
    </location>
</feature>
<keyword evidence="4 6" id="KW-1133">Transmembrane helix</keyword>
<evidence type="ECO:0000256" key="4">
    <source>
        <dbReference type="ARBA" id="ARBA00022989"/>
    </source>
</evidence>
<dbReference type="Gene3D" id="1.20.1250.20">
    <property type="entry name" value="MFS general substrate transporter like domains"/>
    <property type="match status" value="1"/>
</dbReference>
<feature type="transmembrane region" description="Helical" evidence="6">
    <location>
        <begin position="252"/>
        <end position="275"/>
    </location>
</feature>
<dbReference type="STRING" id="29170.A0A368FB20"/>
<evidence type="ECO:0000256" key="3">
    <source>
        <dbReference type="ARBA" id="ARBA00022692"/>
    </source>
</evidence>
<feature type="transmembrane region" description="Helical" evidence="6">
    <location>
        <begin position="51"/>
        <end position="75"/>
    </location>
</feature>
<feature type="transmembrane region" description="Helical" evidence="6">
    <location>
        <begin position="82"/>
        <end position="100"/>
    </location>
</feature>
<dbReference type="InterPro" id="IPR036259">
    <property type="entry name" value="MFS_trans_sf"/>
</dbReference>
<evidence type="ECO:0000256" key="1">
    <source>
        <dbReference type="ARBA" id="ARBA00004141"/>
    </source>
</evidence>
<keyword evidence="7" id="KW-0732">Signal</keyword>
<keyword evidence="3 6" id="KW-0812">Transmembrane</keyword>
<comment type="subcellular location">
    <subcellularLocation>
        <location evidence="1">Membrane</location>
        <topology evidence="1">Multi-pass membrane protein</topology>
    </subcellularLocation>
</comment>
<evidence type="ECO:0000313" key="8">
    <source>
        <dbReference type="EMBL" id="RCN28808.1"/>
    </source>
</evidence>
<evidence type="ECO:0000256" key="6">
    <source>
        <dbReference type="SAM" id="Phobius"/>
    </source>
</evidence>
<feature type="transmembrane region" description="Helical" evidence="6">
    <location>
        <begin position="311"/>
        <end position="331"/>
    </location>
</feature>
<gene>
    <name evidence="8" type="ORF">ANCCAN_25446</name>
</gene>
<comment type="similarity">
    <text evidence="2">Belongs to the unc-93 family.</text>
</comment>
<protein>
    <recommendedName>
        <fullName evidence="10">Transporter, major facilitator family protein</fullName>
    </recommendedName>
</protein>
<dbReference type="AlphaFoldDB" id="A0A368FB20"/>
<dbReference type="Proteomes" id="UP000252519">
    <property type="component" value="Unassembled WGS sequence"/>
</dbReference>
<keyword evidence="9" id="KW-1185">Reference proteome</keyword>
<organism evidence="8 9">
    <name type="scientific">Ancylostoma caninum</name>
    <name type="common">Dog hookworm</name>
    <dbReference type="NCBI Taxonomy" id="29170"/>
    <lineage>
        <taxon>Eukaryota</taxon>
        <taxon>Metazoa</taxon>
        <taxon>Ecdysozoa</taxon>
        <taxon>Nematoda</taxon>
        <taxon>Chromadorea</taxon>
        <taxon>Rhabditida</taxon>
        <taxon>Rhabditina</taxon>
        <taxon>Rhabditomorpha</taxon>
        <taxon>Strongyloidea</taxon>
        <taxon>Ancylostomatidae</taxon>
        <taxon>Ancylostomatinae</taxon>
        <taxon>Ancylostoma</taxon>
    </lineage>
</organism>
<dbReference type="EMBL" id="JOJR01002304">
    <property type="protein sequence ID" value="RCN28808.1"/>
    <property type="molecule type" value="Genomic_DNA"/>
</dbReference>
<feature type="transmembrane region" description="Helical" evidence="6">
    <location>
        <begin position="287"/>
        <end position="306"/>
    </location>
</feature>
<feature type="transmembrane region" description="Helical" evidence="6">
    <location>
        <begin position="584"/>
        <end position="606"/>
    </location>
</feature>
<sequence>MASSNALELLCIVLLGLGQMCIMTGYDTQSFVAESVLHSVNGREPTRIDAFAGYYGQAACFGAFMIACIFAPSVLSVLSPKWTLFLGSVCYTVYQMGFLYLNNYYYYTSCAVMGVGFALFYAGHGAYLTSHSTRKSIEQNSALAWSIGCLCMIVGGAVLAVIFSLNHGAPELSPSLNSTSAHAGQAYRQFSDMEIRMMYGAFTAITLCANLIFALAPSREIPDCIEGKHNKLKRSFKEELDMVLAIFVNKRMIALSPLFLHLGFYTSFWVCVYPTTLVFTKSLSNHIYLPAFYSLAVGTGEVVIFFDQSRALSMIVGGVVLAVIFSLNHGAPELSPSLNTTSAHAVHAYRQFSDMEIRMMYGAFTAITLCANLIFALAPSREIPDCIEGKHNKLKRSFKEELDMVLAIFINKRMIALSPLFLHLGFYTSFWVCVYPTTLVFTKSLSNHIYLPAFYSLAVGTGEVIMGVIISTLSKRIKDFGLKPTMYCAFGLTTVILALMVAAVPKSATVGLTDEPAWLVQPSVVLSVFTAFLIGLGDSCVNNVRTVICALALPDRRAQAFAISKFYQAFAGTILMFLSPYLSIYHYTVLLFCTLCLSTTCFVHVAGKTKRMERKSTKQYLDTKDVLPEKH</sequence>
<feature type="transmembrane region" description="Helical" evidence="6">
    <location>
        <begin position="517"/>
        <end position="537"/>
    </location>
</feature>
<feature type="transmembrane region" description="Helical" evidence="6">
    <location>
        <begin position="420"/>
        <end position="441"/>
    </location>
</feature>
<feature type="chain" id="PRO_5016958906" description="Transporter, major facilitator family protein" evidence="7">
    <location>
        <begin position="19"/>
        <end position="631"/>
    </location>
</feature>
<feature type="transmembrane region" description="Helical" evidence="6">
    <location>
        <begin position="359"/>
        <end position="378"/>
    </location>
</feature>
<dbReference type="GO" id="GO:0016020">
    <property type="term" value="C:membrane"/>
    <property type="evidence" value="ECO:0007669"/>
    <property type="project" value="UniProtKB-SubCell"/>
</dbReference>
<proteinExistence type="inferred from homology"/>
<comment type="caution">
    <text evidence="8">The sequence shown here is derived from an EMBL/GenBank/DDBJ whole genome shotgun (WGS) entry which is preliminary data.</text>
</comment>
<keyword evidence="5 6" id="KW-0472">Membrane</keyword>